<dbReference type="InterPro" id="IPR016032">
    <property type="entry name" value="Sig_transdc_resp-reg_C-effctor"/>
</dbReference>
<dbReference type="CDD" id="cd06170">
    <property type="entry name" value="LuxR_C_like"/>
    <property type="match status" value="1"/>
</dbReference>
<dbReference type="GO" id="GO:0003677">
    <property type="term" value="F:DNA binding"/>
    <property type="evidence" value="ECO:0007669"/>
    <property type="project" value="UniProtKB-KW"/>
</dbReference>
<dbReference type="EMBL" id="JADMLG010000034">
    <property type="protein sequence ID" value="MBH0781874.1"/>
    <property type="molecule type" value="Genomic_DNA"/>
</dbReference>
<accession>A0A931II56</accession>
<dbReference type="SUPFAM" id="SSF46894">
    <property type="entry name" value="C-terminal effector domain of the bipartite response regulators"/>
    <property type="match status" value="1"/>
</dbReference>
<dbReference type="PROSITE" id="PS50043">
    <property type="entry name" value="HTH_LUXR_2"/>
    <property type="match status" value="1"/>
</dbReference>
<evidence type="ECO:0000256" key="3">
    <source>
        <dbReference type="ARBA" id="ARBA00023163"/>
    </source>
</evidence>
<feature type="domain" description="HTH luxR-type" evidence="5">
    <location>
        <begin position="310"/>
        <end position="375"/>
    </location>
</feature>
<dbReference type="InterPro" id="IPR029016">
    <property type="entry name" value="GAF-like_dom_sf"/>
</dbReference>
<evidence type="ECO:0000256" key="2">
    <source>
        <dbReference type="ARBA" id="ARBA00023125"/>
    </source>
</evidence>
<keyword evidence="1" id="KW-0805">Transcription regulation</keyword>
<dbReference type="Gene3D" id="3.30.450.40">
    <property type="match status" value="1"/>
</dbReference>
<comment type="caution">
    <text evidence="6">The sequence shown here is derived from an EMBL/GenBank/DDBJ whole genome shotgun (WGS) entry which is preliminary data.</text>
</comment>
<dbReference type="SMART" id="SM00421">
    <property type="entry name" value="HTH_LUXR"/>
    <property type="match status" value="1"/>
</dbReference>
<dbReference type="Gene3D" id="1.10.10.10">
    <property type="entry name" value="Winged helix-like DNA-binding domain superfamily/Winged helix DNA-binding domain"/>
    <property type="match status" value="1"/>
</dbReference>
<dbReference type="InterPro" id="IPR036388">
    <property type="entry name" value="WH-like_DNA-bd_sf"/>
</dbReference>
<evidence type="ECO:0000256" key="1">
    <source>
        <dbReference type="ARBA" id="ARBA00023015"/>
    </source>
</evidence>
<gene>
    <name evidence="6" type="ORF">IT779_36940</name>
</gene>
<evidence type="ECO:0000313" key="6">
    <source>
        <dbReference type="EMBL" id="MBH0781874.1"/>
    </source>
</evidence>
<protein>
    <submittedName>
        <fullName evidence="6">GAF domain-containing protein</fullName>
    </submittedName>
</protein>
<dbReference type="PRINTS" id="PR00038">
    <property type="entry name" value="HTHLUXR"/>
</dbReference>
<dbReference type="GO" id="GO:0006355">
    <property type="term" value="P:regulation of DNA-templated transcription"/>
    <property type="evidence" value="ECO:0007669"/>
    <property type="project" value="InterPro"/>
</dbReference>
<dbReference type="PANTHER" id="PTHR44688:SF16">
    <property type="entry name" value="DNA-BINDING TRANSCRIPTIONAL ACTIVATOR DEVR_DOSR"/>
    <property type="match status" value="1"/>
</dbReference>
<name>A0A931II56_9NOCA</name>
<evidence type="ECO:0000313" key="7">
    <source>
        <dbReference type="Proteomes" id="UP000655751"/>
    </source>
</evidence>
<dbReference type="RefSeq" id="WP_196154155.1">
    <property type="nucleotide sequence ID" value="NZ_JADMLG010000034.1"/>
</dbReference>
<dbReference type="Proteomes" id="UP000655751">
    <property type="component" value="Unassembled WGS sequence"/>
</dbReference>
<dbReference type="InterPro" id="IPR003018">
    <property type="entry name" value="GAF"/>
</dbReference>
<dbReference type="InterPro" id="IPR000792">
    <property type="entry name" value="Tscrpt_reg_LuxR_C"/>
</dbReference>
<proteinExistence type="predicted"/>
<dbReference type="PANTHER" id="PTHR44688">
    <property type="entry name" value="DNA-BINDING TRANSCRIPTIONAL ACTIVATOR DEVR_DOSR"/>
    <property type="match status" value="1"/>
</dbReference>
<dbReference type="AlphaFoldDB" id="A0A931II56"/>
<dbReference type="Pfam" id="PF00196">
    <property type="entry name" value="GerE"/>
    <property type="match status" value="1"/>
</dbReference>
<sequence>MPAYDQPMSRPIGEARSAAARRRTQTLLHHFNDQVRQSTSSPSPHVALDVLTVAAESLVRAVPADIWCAVLLDPTTLLDTGGQHEHGFPQHVMPRLFEIEHAQQIGATNLRNLARGKNQASLLSSVIASGDSEDVYYNDILRPLGQADEMRVLVRDRGRCWGLLVMTRQSPFTPEELHLAEKLSTPAAQELRRALLVGGIDNNDVPDAPGWMVIDADGQLTRCSPTARHWLALIQEHGALTANHGPLTVQAIAAHARTTTTSGAPIRARVRSQGGHWLTVHASPPHHADDGASETHVSIGLSQPGELIGIVLDAYGLTPREREITQLILRGRSTKEIRDTLQITAATIQDHLKNIFERTGVNSRRNLVEEVFIRHYLPYLADEPVLTTDGRMRPR</sequence>
<dbReference type="SUPFAM" id="SSF55781">
    <property type="entry name" value="GAF domain-like"/>
    <property type="match status" value="1"/>
</dbReference>
<feature type="region of interest" description="Disordered" evidence="4">
    <location>
        <begin position="1"/>
        <end position="22"/>
    </location>
</feature>
<dbReference type="Pfam" id="PF01590">
    <property type="entry name" value="GAF"/>
    <property type="match status" value="1"/>
</dbReference>
<organism evidence="6 7">
    <name type="scientific">Nocardia bovistercoris</name>
    <dbReference type="NCBI Taxonomy" id="2785916"/>
    <lineage>
        <taxon>Bacteria</taxon>
        <taxon>Bacillati</taxon>
        <taxon>Actinomycetota</taxon>
        <taxon>Actinomycetes</taxon>
        <taxon>Mycobacteriales</taxon>
        <taxon>Nocardiaceae</taxon>
        <taxon>Nocardia</taxon>
    </lineage>
</organism>
<keyword evidence="3" id="KW-0804">Transcription</keyword>
<evidence type="ECO:0000256" key="4">
    <source>
        <dbReference type="SAM" id="MobiDB-lite"/>
    </source>
</evidence>
<reference evidence="6" key="1">
    <citation type="submission" date="2020-11" db="EMBL/GenBank/DDBJ databases">
        <title>Nocardia NEAU-351.nov., a novel actinomycete isolated from the cow dung.</title>
        <authorList>
            <person name="Zhang X."/>
        </authorList>
    </citation>
    <scope>NUCLEOTIDE SEQUENCE</scope>
    <source>
        <strain evidence="6">NEAU-351</strain>
    </source>
</reference>
<keyword evidence="2" id="KW-0238">DNA-binding</keyword>
<evidence type="ECO:0000259" key="5">
    <source>
        <dbReference type="PROSITE" id="PS50043"/>
    </source>
</evidence>
<keyword evidence="7" id="KW-1185">Reference proteome</keyword>